<keyword evidence="2" id="KW-0503">Monooxygenase</keyword>
<name>A0A1H8GAR7_9ACTN</name>
<sequence length="68" mass="7342">MAAPRIGYLLPTRDWTILGGDVAALAEQARAAEDLGFDSVWAGDSPVTRPRASWRTSSPPWTPCQEDG</sequence>
<dbReference type="Proteomes" id="UP000198953">
    <property type="component" value="Unassembled WGS sequence"/>
</dbReference>
<evidence type="ECO:0000256" key="1">
    <source>
        <dbReference type="SAM" id="MobiDB-lite"/>
    </source>
</evidence>
<organism evidence="2 3">
    <name type="scientific">Nonomuraea pusilla</name>
    <dbReference type="NCBI Taxonomy" id="46177"/>
    <lineage>
        <taxon>Bacteria</taxon>
        <taxon>Bacillati</taxon>
        <taxon>Actinomycetota</taxon>
        <taxon>Actinomycetes</taxon>
        <taxon>Streptosporangiales</taxon>
        <taxon>Streptosporangiaceae</taxon>
        <taxon>Nonomuraea</taxon>
    </lineage>
</organism>
<accession>A0A1H8GAR7</accession>
<dbReference type="Gene3D" id="3.20.20.30">
    <property type="entry name" value="Luciferase-like domain"/>
    <property type="match status" value="1"/>
</dbReference>
<gene>
    <name evidence="2" type="ORF">SAMN05660976_07494</name>
</gene>
<dbReference type="EMBL" id="FOBF01000026">
    <property type="protein sequence ID" value="SEN41092.1"/>
    <property type="molecule type" value="Genomic_DNA"/>
</dbReference>
<evidence type="ECO:0000313" key="2">
    <source>
        <dbReference type="EMBL" id="SEN41092.1"/>
    </source>
</evidence>
<dbReference type="InterPro" id="IPR036661">
    <property type="entry name" value="Luciferase-like_sf"/>
</dbReference>
<dbReference type="STRING" id="46177.SAMN05660976_07494"/>
<feature type="region of interest" description="Disordered" evidence="1">
    <location>
        <begin position="42"/>
        <end position="68"/>
    </location>
</feature>
<protein>
    <submittedName>
        <fullName evidence="2">Luciferase-like monooxygenase</fullName>
    </submittedName>
</protein>
<dbReference type="RefSeq" id="WP_218154173.1">
    <property type="nucleotide sequence ID" value="NZ_FOBF01000026.1"/>
</dbReference>
<dbReference type="SUPFAM" id="SSF51679">
    <property type="entry name" value="Bacterial luciferase-like"/>
    <property type="match status" value="1"/>
</dbReference>
<reference evidence="2 3" key="1">
    <citation type="submission" date="2016-10" db="EMBL/GenBank/DDBJ databases">
        <authorList>
            <person name="de Groot N.N."/>
        </authorList>
    </citation>
    <scope>NUCLEOTIDE SEQUENCE [LARGE SCALE GENOMIC DNA]</scope>
    <source>
        <strain evidence="2 3">DSM 43357</strain>
    </source>
</reference>
<keyword evidence="3" id="KW-1185">Reference proteome</keyword>
<dbReference type="GO" id="GO:0004497">
    <property type="term" value="F:monooxygenase activity"/>
    <property type="evidence" value="ECO:0007669"/>
    <property type="project" value="UniProtKB-KW"/>
</dbReference>
<keyword evidence="2" id="KW-0560">Oxidoreductase</keyword>
<dbReference type="GO" id="GO:0016705">
    <property type="term" value="F:oxidoreductase activity, acting on paired donors, with incorporation or reduction of molecular oxygen"/>
    <property type="evidence" value="ECO:0007669"/>
    <property type="project" value="InterPro"/>
</dbReference>
<proteinExistence type="predicted"/>
<evidence type="ECO:0000313" key="3">
    <source>
        <dbReference type="Proteomes" id="UP000198953"/>
    </source>
</evidence>
<dbReference type="AlphaFoldDB" id="A0A1H8GAR7"/>